<evidence type="ECO:0000313" key="9">
    <source>
        <dbReference type="EMBL" id="GJS94795.1"/>
    </source>
</evidence>
<name>A0ABQ5A0W9_9ASTR</name>
<dbReference type="EMBL" id="BQNB010011759">
    <property type="protein sequence ID" value="GJS94795.1"/>
    <property type="molecule type" value="Genomic_DNA"/>
</dbReference>
<dbReference type="PANTHER" id="PTHR11822:SF21">
    <property type="entry name" value="ISOCITRATE DEHYDROGENASE [NADP], MITOCHONDRIAL"/>
    <property type="match status" value="1"/>
</dbReference>
<keyword evidence="7" id="KW-0560">Oxidoreductase</keyword>
<evidence type="ECO:0000256" key="8">
    <source>
        <dbReference type="ARBA" id="ARBA00023211"/>
    </source>
</evidence>
<dbReference type="PANTHER" id="PTHR11822">
    <property type="entry name" value="NADP-SPECIFIC ISOCITRATE DEHYDROGENASE"/>
    <property type="match status" value="1"/>
</dbReference>
<comment type="caution">
    <text evidence="9">The sequence shown here is derived from an EMBL/GenBank/DDBJ whole genome shotgun (WGS) entry which is preliminary data.</text>
</comment>
<organism evidence="9 10">
    <name type="scientific">Tanacetum coccineum</name>
    <dbReference type="NCBI Taxonomy" id="301880"/>
    <lineage>
        <taxon>Eukaryota</taxon>
        <taxon>Viridiplantae</taxon>
        <taxon>Streptophyta</taxon>
        <taxon>Embryophyta</taxon>
        <taxon>Tracheophyta</taxon>
        <taxon>Spermatophyta</taxon>
        <taxon>Magnoliopsida</taxon>
        <taxon>eudicotyledons</taxon>
        <taxon>Gunneridae</taxon>
        <taxon>Pentapetalae</taxon>
        <taxon>asterids</taxon>
        <taxon>campanulids</taxon>
        <taxon>Asterales</taxon>
        <taxon>Asteraceae</taxon>
        <taxon>Asteroideae</taxon>
        <taxon>Anthemideae</taxon>
        <taxon>Anthemidinae</taxon>
        <taxon>Tanacetum</taxon>
    </lineage>
</organism>
<evidence type="ECO:0000256" key="4">
    <source>
        <dbReference type="ARBA" id="ARBA00022532"/>
    </source>
</evidence>
<proteinExistence type="inferred from homology"/>
<dbReference type="InterPro" id="IPR004790">
    <property type="entry name" value="Isocitrate_DH_NADP"/>
</dbReference>
<comment type="similarity">
    <text evidence="3">Belongs to the isocitrate and isopropylmalate dehydrogenases family.</text>
</comment>
<keyword evidence="4" id="KW-0816">Tricarboxylic acid cycle</keyword>
<protein>
    <submittedName>
        <fullName evidence="9">Isocitrate dehydrogenase</fullName>
    </submittedName>
</protein>
<reference evidence="9" key="2">
    <citation type="submission" date="2022-01" db="EMBL/GenBank/DDBJ databases">
        <authorList>
            <person name="Yamashiro T."/>
            <person name="Shiraishi A."/>
            <person name="Satake H."/>
            <person name="Nakayama K."/>
        </authorList>
    </citation>
    <scope>NUCLEOTIDE SEQUENCE</scope>
</reference>
<dbReference type="Proteomes" id="UP001151760">
    <property type="component" value="Unassembled WGS sequence"/>
</dbReference>
<evidence type="ECO:0000256" key="3">
    <source>
        <dbReference type="ARBA" id="ARBA00007769"/>
    </source>
</evidence>
<keyword evidence="6" id="KW-0460">Magnesium</keyword>
<dbReference type="SUPFAM" id="SSF53659">
    <property type="entry name" value="Isocitrate/Isopropylmalate dehydrogenase-like"/>
    <property type="match status" value="1"/>
</dbReference>
<gene>
    <name evidence="9" type="ORF">Tco_0801763</name>
</gene>
<comment type="cofactor">
    <cofactor evidence="2">
        <name>Mg(2+)</name>
        <dbReference type="ChEBI" id="CHEBI:18420"/>
    </cofactor>
</comment>
<sequence length="248" mass="28512">MLLGRFGLTVYSEHAQRMCLVWSLESLSYEFRYRVEWNRNEFKSLDIGWNVIGMRLTSSKTVDDKGYPPVQKDLQLLDHLDLYALDIMDPFIDREIPKESTLTINEKLNSMQQRGPYHYAGSNKCYINVTYTYNFQLTLQLEIKAEAAGIWYEHRLINDMVAYALKSDEGFGSLGLRTLVLVCPNGRAIETKAAYDTMTHHYKVHLKGGETQQHINGESGVVNTIWDDVVVLRDEEVKANGQYGAIKF</sequence>
<evidence type="ECO:0000256" key="1">
    <source>
        <dbReference type="ARBA" id="ARBA00001936"/>
    </source>
</evidence>
<evidence type="ECO:0000256" key="7">
    <source>
        <dbReference type="ARBA" id="ARBA00023002"/>
    </source>
</evidence>
<comment type="cofactor">
    <cofactor evidence="1">
        <name>Mn(2+)</name>
        <dbReference type="ChEBI" id="CHEBI:29035"/>
    </cofactor>
</comment>
<keyword evidence="5" id="KW-0479">Metal-binding</keyword>
<keyword evidence="10" id="KW-1185">Reference proteome</keyword>
<evidence type="ECO:0000256" key="6">
    <source>
        <dbReference type="ARBA" id="ARBA00022842"/>
    </source>
</evidence>
<evidence type="ECO:0000256" key="5">
    <source>
        <dbReference type="ARBA" id="ARBA00022723"/>
    </source>
</evidence>
<evidence type="ECO:0000313" key="10">
    <source>
        <dbReference type="Proteomes" id="UP001151760"/>
    </source>
</evidence>
<reference evidence="9" key="1">
    <citation type="journal article" date="2022" name="Int. J. Mol. Sci.">
        <title>Draft Genome of Tanacetum Coccineum: Genomic Comparison of Closely Related Tanacetum-Family Plants.</title>
        <authorList>
            <person name="Yamashiro T."/>
            <person name="Shiraishi A."/>
            <person name="Nakayama K."/>
            <person name="Satake H."/>
        </authorList>
    </citation>
    <scope>NUCLEOTIDE SEQUENCE</scope>
</reference>
<evidence type="ECO:0000256" key="2">
    <source>
        <dbReference type="ARBA" id="ARBA00001946"/>
    </source>
</evidence>
<keyword evidence="8" id="KW-0464">Manganese</keyword>
<accession>A0ABQ5A0W9</accession>